<proteinExistence type="predicted"/>
<gene>
    <name evidence="1" type="ORF">SAMN04488515_0912</name>
</gene>
<dbReference type="EMBL" id="FOIZ01000001">
    <property type="protein sequence ID" value="SEW07131.1"/>
    <property type="molecule type" value="Genomic_DNA"/>
</dbReference>
<evidence type="ECO:0000313" key="2">
    <source>
        <dbReference type="Proteomes" id="UP000199167"/>
    </source>
</evidence>
<keyword evidence="2" id="KW-1185">Reference proteome</keyword>
<protein>
    <recommendedName>
        <fullName evidence="3">Immunity protein 26</fullName>
    </recommendedName>
</protein>
<organism evidence="1 2">
    <name type="scientific">Cognatiyoonia koreensis</name>
    <dbReference type="NCBI Taxonomy" id="364200"/>
    <lineage>
        <taxon>Bacteria</taxon>
        <taxon>Pseudomonadati</taxon>
        <taxon>Pseudomonadota</taxon>
        <taxon>Alphaproteobacteria</taxon>
        <taxon>Rhodobacterales</taxon>
        <taxon>Paracoccaceae</taxon>
        <taxon>Cognatiyoonia</taxon>
    </lineage>
</organism>
<sequence>MPAPQEADIFLVPLLNGDHTVGQVIEVEKTPEKSVLCLLSLKRLTPDDTSAPLNLSEMIALVLTRPDHFADGTWPIIGFEQLPQIEKVFKLAEAKSNGFENVAIHEPAIIEAFANACHGHYPWDAFPDPQFFDRLLVTKAARPPAARMKSQFPA</sequence>
<name>A0A1I0NYR9_9RHOB</name>
<dbReference type="AlphaFoldDB" id="A0A1I0NYR9"/>
<evidence type="ECO:0008006" key="3">
    <source>
        <dbReference type="Google" id="ProtNLM"/>
    </source>
</evidence>
<evidence type="ECO:0000313" key="1">
    <source>
        <dbReference type="EMBL" id="SEW07131.1"/>
    </source>
</evidence>
<dbReference type="Proteomes" id="UP000199167">
    <property type="component" value="Unassembled WGS sequence"/>
</dbReference>
<dbReference type="STRING" id="364200.SAMN04488515_0912"/>
<accession>A0A1I0NYR9</accession>
<dbReference type="RefSeq" id="WP_089990792.1">
    <property type="nucleotide sequence ID" value="NZ_FOIZ01000001.1"/>
</dbReference>
<dbReference type="OrthoDB" id="7862257at2"/>
<reference evidence="1 2" key="1">
    <citation type="submission" date="2016-10" db="EMBL/GenBank/DDBJ databases">
        <authorList>
            <person name="de Groot N.N."/>
        </authorList>
    </citation>
    <scope>NUCLEOTIDE SEQUENCE [LARGE SCALE GENOMIC DNA]</scope>
    <source>
        <strain evidence="1 2">DSM 17925</strain>
    </source>
</reference>